<comment type="caution">
    <text evidence="10">The sequence shown here is derived from an EMBL/GenBank/DDBJ whole genome shotgun (WGS) entry which is preliminary data.</text>
</comment>
<dbReference type="OrthoDB" id="331602at2759"/>
<dbReference type="GO" id="GO:0051301">
    <property type="term" value="P:cell division"/>
    <property type="evidence" value="ECO:0007669"/>
    <property type="project" value="UniProtKB-KW"/>
</dbReference>
<dbReference type="EMBL" id="CAHR02000231">
    <property type="protein sequence ID" value="CCG84400.1"/>
    <property type="molecule type" value="Genomic_DNA"/>
</dbReference>
<keyword evidence="6" id="KW-0539">Nucleus</keyword>
<dbReference type="AlphaFoldDB" id="R4XM75"/>
<comment type="subcellular location">
    <subcellularLocation>
        <location evidence="1">Nucleus</location>
    </subcellularLocation>
</comment>
<dbReference type="InterPro" id="IPR008672">
    <property type="entry name" value="Mad1"/>
</dbReference>
<evidence type="ECO:0000259" key="9">
    <source>
        <dbReference type="PROSITE" id="PS51269"/>
    </source>
</evidence>
<dbReference type="Proteomes" id="UP000013776">
    <property type="component" value="Unassembled WGS sequence"/>
</dbReference>
<evidence type="ECO:0000313" key="10">
    <source>
        <dbReference type="EMBL" id="CCG84400.1"/>
    </source>
</evidence>
<dbReference type="InterPro" id="IPR017920">
    <property type="entry name" value="COMM"/>
</dbReference>
<dbReference type="Gene3D" id="1.20.5.170">
    <property type="match status" value="1"/>
</dbReference>
<name>R4XM75_TAPDE</name>
<sequence length="673" mass="76184">MPVTHSPGNPFAFSPAKLRGPSYQDAEDFKHFQSPAASLRNPSVHSSPLIVEQMQRRDYAMKELKENMLHDQLIKDARIEELERLLLEESKKMERTESDKRFLFELQEKQATEITTLKDDLANVKRDTDSTVRELRSSIGKMKDDQIMAEDSLRASEQTHHRELSQLQSSLDNQKRAMDALKADLTHKNDMLSEKNQRITDLEYRCDEQATQNTSGTAEDLAFVTKELAEALSKNTILETSNASQLARIHQLQDATANMTVLKEEKLSLETKVQVLDSLRQELAEAQIRLIDLEKERSTWSGLLEETDEIDISAVLSKQKAAVETANSQMRLLEEQLNDANTLGEELSSQLSGEKKIVVRLDRSKSLATREITFLREQLKSYDLEEALESPNFDALKVARIDELEKIVDEYRTQLAQIPAPEEVKMLTGTKRAREEGNDFNEIERGEYLRKIRSLNAELEITKKEDVLIRKEMETLKAAHKVLASASNPTGSPQQHRILQYKNNPTSTFQAIRTQTLKDLCVENDALLAELAGRGGPTVPIQSLRNAETEMRQLEDAIKQKEKLMRRLKEVFSAKSSEFREAVYSLLGYKLDFLPNGRVRLSSMYAEQTDHAFIFDGEAGTMQLSGDEGGNGAFMASVDNLIKYWSGERNSIPGMLSALTLELLDKAGTEGDK</sequence>
<dbReference type="PANTHER" id="PTHR23168:SF0">
    <property type="entry name" value="MITOTIC SPINDLE ASSEMBLY CHECKPOINT PROTEIN MAD1"/>
    <property type="match status" value="1"/>
</dbReference>
<dbReference type="Gene3D" id="6.10.250.90">
    <property type="match status" value="1"/>
</dbReference>
<evidence type="ECO:0000256" key="3">
    <source>
        <dbReference type="ARBA" id="ARBA00022019"/>
    </source>
</evidence>
<feature type="coiled-coil region" evidence="8">
    <location>
        <begin position="252"/>
        <end position="350"/>
    </location>
</feature>
<dbReference type="PANTHER" id="PTHR23168">
    <property type="entry name" value="MITOTIC SPINDLE ASSEMBLY CHECKPOINT PROTEIN MAD1 MITOTIC ARREST DEFICIENT-LIKE PROTEIN 1"/>
    <property type="match status" value="1"/>
</dbReference>
<comment type="similarity">
    <text evidence="2">Belongs to the MAD1 family.</text>
</comment>
<keyword evidence="7" id="KW-0131">Cell cycle</keyword>
<feature type="domain" description="COMM" evidence="9">
    <location>
        <begin position="198"/>
        <end position="294"/>
    </location>
</feature>
<dbReference type="GO" id="GO:0005635">
    <property type="term" value="C:nuclear envelope"/>
    <property type="evidence" value="ECO:0007669"/>
    <property type="project" value="TreeGrafter"/>
</dbReference>
<protein>
    <recommendedName>
        <fullName evidence="3">Spindle assembly checkpoint component MAD1</fullName>
    </recommendedName>
</protein>
<dbReference type="eggNOG" id="KOG4593">
    <property type="taxonomic scope" value="Eukaryota"/>
</dbReference>
<dbReference type="GO" id="GO:0000776">
    <property type="term" value="C:kinetochore"/>
    <property type="evidence" value="ECO:0007669"/>
    <property type="project" value="TreeGrafter"/>
</dbReference>
<proteinExistence type="inferred from homology"/>
<organism evidence="10 11">
    <name type="scientific">Taphrina deformans (strain PYCC 5710 / ATCC 11124 / CBS 356.35 / IMI 108563 / JCM 9778 / NBRC 8474)</name>
    <name type="common">Peach leaf curl fungus</name>
    <name type="synonym">Lalaria deformans</name>
    <dbReference type="NCBI Taxonomy" id="1097556"/>
    <lineage>
        <taxon>Eukaryota</taxon>
        <taxon>Fungi</taxon>
        <taxon>Dikarya</taxon>
        <taxon>Ascomycota</taxon>
        <taxon>Taphrinomycotina</taxon>
        <taxon>Taphrinomycetes</taxon>
        <taxon>Taphrinales</taxon>
        <taxon>Taphrinaceae</taxon>
        <taxon>Taphrina</taxon>
    </lineage>
</organism>
<evidence type="ECO:0000256" key="5">
    <source>
        <dbReference type="ARBA" id="ARBA00022776"/>
    </source>
</evidence>
<feature type="coiled-coil region" evidence="8">
    <location>
        <begin position="544"/>
        <end position="574"/>
    </location>
</feature>
<evidence type="ECO:0000256" key="8">
    <source>
        <dbReference type="SAM" id="Coils"/>
    </source>
</evidence>
<accession>R4XM75</accession>
<evidence type="ECO:0000256" key="6">
    <source>
        <dbReference type="ARBA" id="ARBA00023242"/>
    </source>
</evidence>
<dbReference type="GO" id="GO:0007094">
    <property type="term" value="P:mitotic spindle assembly checkpoint signaling"/>
    <property type="evidence" value="ECO:0007669"/>
    <property type="project" value="InterPro"/>
</dbReference>
<dbReference type="Pfam" id="PF05557">
    <property type="entry name" value="MAD"/>
    <property type="match status" value="1"/>
</dbReference>
<evidence type="ECO:0000256" key="2">
    <source>
        <dbReference type="ARBA" id="ARBA00008029"/>
    </source>
</evidence>
<dbReference type="Gene3D" id="3.30.457.60">
    <property type="match status" value="1"/>
</dbReference>
<keyword evidence="8" id="KW-0175">Coiled coil</keyword>
<keyword evidence="5" id="KW-0498">Mitosis</keyword>
<evidence type="ECO:0000313" key="11">
    <source>
        <dbReference type="Proteomes" id="UP000013776"/>
    </source>
</evidence>
<reference evidence="10 11" key="1">
    <citation type="journal article" date="2013" name="MBio">
        <title>Genome sequencing of the plant pathogen Taphrina deformans, the causal agent of peach leaf curl.</title>
        <authorList>
            <person name="Cisse O.H."/>
            <person name="Almeida J.M.G.C.F."/>
            <person name="Fonseca A."/>
            <person name="Kumar A.A."/>
            <person name="Salojaervi J."/>
            <person name="Overmyer K."/>
            <person name="Hauser P.M."/>
            <person name="Pagni M."/>
        </authorList>
    </citation>
    <scope>NUCLEOTIDE SEQUENCE [LARGE SCALE GENOMIC DNA]</scope>
    <source>
        <strain evidence="11">PYCC 5710 / ATCC 11124 / CBS 356.35 / IMI 108563 / JCM 9778 / NBRC 8474</strain>
    </source>
</reference>
<dbReference type="GO" id="GO:0051315">
    <property type="term" value="P:attachment of mitotic spindle microtubules to kinetochore"/>
    <property type="evidence" value="ECO:0007669"/>
    <property type="project" value="TreeGrafter"/>
</dbReference>
<keyword evidence="11" id="KW-1185">Reference proteome</keyword>
<evidence type="ECO:0000256" key="1">
    <source>
        <dbReference type="ARBA" id="ARBA00004123"/>
    </source>
</evidence>
<gene>
    <name evidence="10" type="ORF">TAPDE_004856</name>
</gene>
<dbReference type="STRING" id="1097556.R4XM75"/>
<keyword evidence="4" id="KW-0132">Cell division</keyword>
<dbReference type="PROSITE" id="PS51269">
    <property type="entry name" value="COMM"/>
    <property type="match status" value="1"/>
</dbReference>
<evidence type="ECO:0000256" key="4">
    <source>
        <dbReference type="ARBA" id="ARBA00022618"/>
    </source>
</evidence>
<evidence type="ECO:0000256" key="7">
    <source>
        <dbReference type="ARBA" id="ARBA00023306"/>
    </source>
</evidence>
<dbReference type="GO" id="GO:0072686">
    <property type="term" value="C:mitotic spindle"/>
    <property type="evidence" value="ECO:0007669"/>
    <property type="project" value="TreeGrafter"/>
</dbReference>